<gene>
    <name evidence="2" type="primary">TDEL0B02890</name>
    <name evidence="2" type="ORF">TDEL_0B02890</name>
</gene>
<keyword evidence="3" id="KW-1185">Reference proteome</keyword>
<sequence>MSSLQDQIDARKRRLAELRSKRNNAASSSDKHDEREHKKSKIRPVRRDFDIVKQEVAAQSTDKLRSLTVETSSTQFKKQAGDEAERSDEIVTGSERPSSTKAKHNGGIDAMRAKVEKDLRVLDRRTNEEIRRIVRREFMQDALTKNG</sequence>
<dbReference type="RefSeq" id="XP_003679629.1">
    <property type="nucleotide sequence ID" value="XM_003679581.1"/>
</dbReference>
<dbReference type="EMBL" id="HE616743">
    <property type="protein sequence ID" value="CCE90418.1"/>
    <property type="molecule type" value="Genomic_DNA"/>
</dbReference>
<dbReference type="InterPro" id="IPR013169">
    <property type="entry name" value="mRNA_splic_Cwf18-like"/>
</dbReference>
<dbReference type="Proteomes" id="UP000005627">
    <property type="component" value="Chromosome 2"/>
</dbReference>
<dbReference type="KEGG" id="tdl:TDEL_0B02890"/>
<proteinExistence type="predicted"/>
<evidence type="ECO:0000256" key="1">
    <source>
        <dbReference type="SAM" id="MobiDB-lite"/>
    </source>
</evidence>
<feature type="region of interest" description="Disordered" evidence="1">
    <location>
        <begin position="69"/>
        <end position="108"/>
    </location>
</feature>
<name>G8ZP74_TORDE</name>
<feature type="region of interest" description="Disordered" evidence="1">
    <location>
        <begin position="1"/>
        <end position="48"/>
    </location>
</feature>
<evidence type="ECO:0000313" key="2">
    <source>
        <dbReference type="EMBL" id="CCE90418.1"/>
    </source>
</evidence>
<evidence type="ECO:0000313" key="3">
    <source>
        <dbReference type="Proteomes" id="UP000005627"/>
    </source>
</evidence>
<reference evidence="2 3" key="1">
    <citation type="journal article" date="2011" name="Proc. Natl. Acad. Sci. U.S.A.">
        <title>Evolutionary erosion of yeast sex chromosomes by mating-type switching accidents.</title>
        <authorList>
            <person name="Gordon J.L."/>
            <person name="Armisen D."/>
            <person name="Proux-Wera E."/>
            <person name="Oheigeartaigh S.S."/>
            <person name="Byrne K.P."/>
            <person name="Wolfe K.H."/>
        </authorList>
    </citation>
    <scope>NUCLEOTIDE SEQUENCE [LARGE SCALE GENOMIC DNA]</scope>
    <source>
        <strain evidence="3">ATCC 10662 / CBS 1146 / NBRC 0425 / NCYC 2629 / NRRL Y-866</strain>
    </source>
</reference>
<organism evidence="2 3">
    <name type="scientific">Torulaspora delbrueckii</name>
    <name type="common">Yeast</name>
    <name type="synonym">Candida colliculosa</name>
    <dbReference type="NCBI Taxonomy" id="4950"/>
    <lineage>
        <taxon>Eukaryota</taxon>
        <taxon>Fungi</taxon>
        <taxon>Dikarya</taxon>
        <taxon>Ascomycota</taxon>
        <taxon>Saccharomycotina</taxon>
        <taxon>Saccharomycetes</taxon>
        <taxon>Saccharomycetales</taxon>
        <taxon>Saccharomycetaceae</taxon>
        <taxon>Torulaspora</taxon>
    </lineage>
</organism>
<dbReference type="GeneID" id="11504418"/>
<dbReference type="HOGENOM" id="CLU_1769387_0_0_1"/>
<dbReference type="AlphaFoldDB" id="G8ZP74"/>
<protein>
    <submittedName>
        <fullName evidence="2">Uncharacterized protein</fullName>
    </submittedName>
</protein>
<accession>G8ZP74</accession>
<dbReference type="InParanoid" id="G8ZP74"/>
<feature type="compositionally biased region" description="Basic and acidic residues" evidence="1">
    <location>
        <begin position="79"/>
        <end position="89"/>
    </location>
</feature>
<dbReference type="Pfam" id="PF08315">
    <property type="entry name" value="cwf18"/>
    <property type="match status" value="1"/>
</dbReference>